<dbReference type="InterPro" id="IPR052944">
    <property type="entry name" value="Sporulation_related"/>
</dbReference>
<sequence length="342" mass="38483">MAKTKWLTVVMCCMLVMLAACGEKSKEDVLNDIEGALEDVTSYRSKGTMVLETGQEPQTYNVEVWQKDNAYYKVILTNANNKQSQIILKNDEGVFVLTPALDKTFRFQSDWPKTSSQAYLYESLLKDISLDADVVFTQDEAAYVFKTMTNYQNKNLSNQEIRLNKKDLSPVSVKIMDADGQVLVDLNFEEFEKNPALAKEDFDTEKTLTGAKMSEPTIAAAEESEEEELEVLYPMFVPDGVSDQPNTEIVEVDDRKTYVQQYEGEARSFTLIQEESAPVEEASASFNVIKGDPVDLGFTIGVQASGRVMWSHNGSDFFLVSDTIEQEELVEVARSVYGRTMK</sequence>
<feature type="signal peptide" evidence="1">
    <location>
        <begin position="1"/>
        <end position="22"/>
    </location>
</feature>
<dbReference type="SUPFAM" id="SSF89392">
    <property type="entry name" value="Prokaryotic lipoproteins and lipoprotein localization factors"/>
    <property type="match status" value="1"/>
</dbReference>
<gene>
    <name evidence="2" type="ORF">SAMN05421737_11136</name>
</gene>
<dbReference type="AlphaFoldDB" id="A0A1G6MXM6"/>
<dbReference type="PANTHER" id="PTHR37507:SF2">
    <property type="entry name" value="SPORULATION PROTEIN YDCC"/>
    <property type="match status" value="1"/>
</dbReference>
<dbReference type="OrthoDB" id="9785380at2"/>
<proteinExistence type="predicted"/>
<feature type="chain" id="PRO_5017392153" evidence="1">
    <location>
        <begin position="23"/>
        <end position="342"/>
    </location>
</feature>
<protein>
    <submittedName>
        <fullName evidence="2">Outer membrane lipoprotein-sorting protein</fullName>
    </submittedName>
</protein>
<reference evidence="3" key="1">
    <citation type="submission" date="2016-09" db="EMBL/GenBank/DDBJ databases">
        <authorList>
            <person name="Varghese N."/>
            <person name="Submissions S."/>
        </authorList>
    </citation>
    <scope>NUCLEOTIDE SEQUENCE [LARGE SCALE GENOMIC DNA]</scope>
    <source>
        <strain evidence="3">25nlg</strain>
    </source>
</reference>
<evidence type="ECO:0000256" key="1">
    <source>
        <dbReference type="SAM" id="SignalP"/>
    </source>
</evidence>
<keyword evidence="2" id="KW-0449">Lipoprotein</keyword>
<dbReference type="EMBL" id="FMYM01000011">
    <property type="protein sequence ID" value="SDC60358.1"/>
    <property type="molecule type" value="Genomic_DNA"/>
</dbReference>
<organism evidence="2 3">
    <name type="scientific">Shouchella lonarensis</name>
    <dbReference type="NCBI Taxonomy" id="1464122"/>
    <lineage>
        <taxon>Bacteria</taxon>
        <taxon>Bacillati</taxon>
        <taxon>Bacillota</taxon>
        <taxon>Bacilli</taxon>
        <taxon>Bacillales</taxon>
        <taxon>Bacillaceae</taxon>
        <taxon>Shouchella</taxon>
    </lineage>
</organism>
<dbReference type="PROSITE" id="PS51257">
    <property type="entry name" value="PROKAR_LIPOPROTEIN"/>
    <property type="match status" value="1"/>
</dbReference>
<keyword evidence="3" id="KW-1185">Reference proteome</keyword>
<keyword evidence="1" id="KW-0732">Signal</keyword>
<dbReference type="RefSeq" id="WP_090776437.1">
    <property type="nucleotide sequence ID" value="NZ_FMYM01000011.1"/>
</dbReference>
<dbReference type="STRING" id="1464122.SAMN05421737_11136"/>
<dbReference type="PANTHER" id="PTHR37507">
    <property type="entry name" value="SPORULATION PROTEIN YDCC"/>
    <property type="match status" value="1"/>
</dbReference>
<name>A0A1G6MXM6_9BACI</name>
<dbReference type="Proteomes" id="UP000242662">
    <property type="component" value="Unassembled WGS sequence"/>
</dbReference>
<evidence type="ECO:0000313" key="2">
    <source>
        <dbReference type="EMBL" id="SDC60358.1"/>
    </source>
</evidence>
<dbReference type="Gene3D" id="2.50.20.10">
    <property type="entry name" value="Lipoprotein localisation LolA/LolB/LppX"/>
    <property type="match status" value="1"/>
</dbReference>
<accession>A0A1G6MXM6</accession>
<evidence type="ECO:0000313" key="3">
    <source>
        <dbReference type="Proteomes" id="UP000242662"/>
    </source>
</evidence>
<dbReference type="InterPro" id="IPR029046">
    <property type="entry name" value="LolA/LolB/LppX"/>
</dbReference>